<gene>
    <name evidence="1" type="ORF">CN495_33575</name>
</gene>
<name>A0ABD6S7K7_BACTU</name>
<comment type="caution">
    <text evidence="1">The sequence shown here is derived from an EMBL/GenBank/DDBJ whole genome shotgun (WGS) entry which is preliminary data.</text>
</comment>
<reference evidence="1 2" key="1">
    <citation type="submission" date="2017-09" db="EMBL/GenBank/DDBJ databases">
        <title>Large-scale bioinformatics analysis of Bacillus genomes uncovers conserved roles of natural products in bacterial physiology.</title>
        <authorList>
            <consortium name="Agbiome Team Llc"/>
            <person name="Bleich R.M."/>
            <person name="Kirk G.J."/>
            <person name="Santa Maria K.C."/>
            <person name="Allen S.E."/>
            <person name="Farag S."/>
            <person name="Shank E.A."/>
            <person name="Bowers A."/>
        </authorList>
    </citation>
    <scope>NUCLEOTIDE SEQUENCE [LARGE SCALE GENOMIC DNA]</scope>
    <source>
        <strain evidence="1 2">AFS005140</strain>
    </source>
</reference>
<proteinExistence type="predicted"/>
<sequence>MCEDKIYKNYMKGFKSKPLFHIPYKKRAPYISALLTKTLNVKEYVIPNVIFYGREVFEQKRYFIRNGGRINVIFR</sequence>
<evidence type="ECO:0000313" key="1">
    <source>
        <dbReference type="EMBL" id="PER40645.1"/>
    </source>
</evidence>
<dbReference type="AlphaFoldDB" id="A0ABD6S7K7"/>
<dbReference type="Proteomes" id="UP000219897">
    <property type="component" value="Unassembled WGS sequence"/>
</dbReference>
<organism evidence="1 2">
    <name type="scientific">Bacillus thuringiensis</name>
    <dbReference type="NCBI Taxonomy" id="1428"/>
    <lineage>
        <taxon>Bacteria</taxon>
        <taxon>Bacillati</taxon>
        <taxon>Bacillota</taxon>
        <taxon>Bacilli</taxon>
        <taxon>Bacillales</taxon>
        <taxon>Bacillaceae</taxon>
        <taxon>Bacillus</taxon>
        <taxon>Bacillus cereus group</taxon>
    </lineage>
</organism>
<accession>A0ABD6S7K7</accession>
<protein>
    <submittedName>
        <fullName evidence="1">Uncharacterized protein</fullName>
    </submittedName>
</protein>
<dbReference type="EMBL" id="NTYF01000214">
    <property type="protein sequence ID" value="PER40645.1"/>
    <property type="molecule type" value="Genomic_DNA"/>
</dbReference>
<evidence type="ECO:0000313" key="2">
    <source>
        <dbReference type="Proteomes" id="UP000219897"/>
    </source>
</evidence>